<dbReference type="EMBL" id="CP002691">
    <property type="protein sequence ID" value="AEE48957.1"/>
    <property type="molecule type" value="Genomic_DNA"/>
</dbReference>
<name>F4KQD1_HALH1</name>
<accession>F4KQD1</accession>
<feature type="transmembrane region" description="Helical" evidence="1">
    <location>
        <begin position="7"/>
        <end position="29"/>
    </location>
</feature>
<gene>
    <name evidence="2" type="ordered locus">Halhy_1058</name>
</gene>
<dbReference type="KEGG" id="hhy:Halhy_1058"/>
<proteinExistence type="predicted"/>
<dbReference type="Proteomes" id="UP000008461">
    <property type="component" value="Chromosome"/>
</dbReference>
<keyword evidence="1" id="KW-1133">Transmembrane helix</keyword>
<dbReference type="AlphaFoldDB" id="F4KQD1"/>
<dbReference type="OrthoDB" id="165386at2"/>
<feature type="transmembrane region" description="Helical" evidence="1">
    <location>
        <begin position="73"/>
        <end position="97"/>
    </location>
</feature>
<dbReference type="STRING" id="760192.Halhy_1058"/>
<protein>
    <submittedName>
        <fullName evidence="2">Uncharacterized protein</fullName>
    </submittedName>
</protein>
<evidence type="ECO:0000313" key="2">
    <source>
        <dbReference type="EMBL" id="AEE48957.1"/>
    </source>
</evidence>
<keyword evidence="3" id="KW-1185">Reference proteome</keyword>
<evidence type="ECO:0000313" key="3">
    <source>
        <dbReference type="Proteomes" id="UP000008461"/>
    </source>
</evidence>
<reference key="2">
    <citation type="submission" date="2011-04" db="EMBL/GenBank/DDBJ databases">
        <title>Complete sequence of chromosome of Haliscomenobacter hydrossis DSM 1100.</title>
        <authorList>
            <consortium name="US DOE Joint Genome Institute (JGI-PGF)"/>
            <person name="Lucas S."/>
            <person name="Han J."/>
            <person name="Lapidus A."/>
            <person name="Bruce D."/>
            <person name="Goodwin L."/>
            <person name="Pitluck S."/>
            <person name="Peters L."/>
            <person name="Kyrpides N."/>
            <person name="Mavromatis K."/>
            <person name="Ivanova N."/>
            <person name="Ovchinnikova G."/>
            <person name="Pagani I."/>
            <person name="Daligault H."/>
            <person name="Detter J.C."/>
            <person name="Han C."/>
            <person name="Land M."/>
            <person name="Hauser L."/>
            <person name="Markowitz V."/>
            <person name="Cheng J.-F."/>
            <person name="Hugenholtz P."/>
            <person name="Woyke T."/>
            <person name="Wu D."/>
            <person name="Verbarg S."/>
            <person name="Frueling A."/>
            <person name="Brambilla E."/>
            <person name="Klenk H.-P."/>
            <person name="Eisen J.A."/>
        </authorList>
    </citation>
    <scope>NUCLEOTIDE SEQUENCE</scope>
    <source>
        <strain>DSM 1100</strain>
    </source>
</reference>
<organism evidence="2 3">
    <name type="scientific">Haliscomenobacter hydrossis (strain ATCC 27775 / DSM 1100 / LMG 10767 / O)</name>
    <dbReference type="NCBI Taxonomy" id="760192"/>
    <lineage>
        <taxon>Bacteria</taxon>
        <taxon>Pseudomonadati</taxon>
        <taxon>Bacteroidota</taxon>
        <taxon>Saprospiria</taxon>
        <taxon>Saprospirales</taxon>
        <taxon>Haliscomenobacteraceae</taxon>
        <taxon>Haliscomenobacter</taxon>
    </lineage>
</organism>
<sequence>MFTPAQRLYFLFLFALVAIMFLLAAYTAWIDPAQTYGFWGGIQHGFFAVQNGFIGLFSGRDYYAPLHTGWYRWGFWAGMFLIPGFIRVCFEVLGVVVESWLR</sequence>
<dbReference type="HOGENOM" id="CLU_2273426_0_0_10"/>
<reference evidence="2 3" key="1">
    <citation type="journal article" date="2011" name="Stand. Genomic Sci.">
        <title>Complete genome sequence of Haliscomenobacter hydrossis type strain (O).</title>
        <authorList>
            <consortium name="US DOE Joint Genome Institute (JGI-PGF)"/>
            <person name="Daligault H."/>
            <person name="Lapidus A."/>
            <person name="Zeytun A."/>
            <person name="Nolan M."/>
            <person name="Lucas S."/>
            <person name="Del Rio T.G."/>
            <person name="Tice H."/>
            <person name="Cheng J.F."/>
            <person name="Tapia R."/>
            <person name="Han C."/>
            <person name="Goodwin L."/>
            <person name="Pitluck S."/>
            <person name="Liolios K."/>
            <person name="Pagani I."/>
            <person name="Ivanova N."/>
            <person name="Huntemann M."/>
            <person name="Mavromatis K."/>
            <person name="Mikhailova N."/>
            <person name="Pati A."/>
            <person name="Chen A."/>
            <person name="Palaniappan K."/>
            <person name="Land M."/>
            <person name="Hauser L."/>
            <person name="Brambilla E.M."/>
            <person name="Rohde M."/>
            <person name="Verbarg S."/>
            <person name="Goker M."/>
            <person name="Bristow J."/>
            <person name="Eisen J.A."/>
            <person name="Markowitz V."/>
            <person name="Hugenholtz P."/>
            <person name="Kyrpides N.C."/>
            <person name="Klenk H.P."/>
            <person name="Woyke T."/>
        </authorList>
    </citation>
    <scope>NUCLEOTIDE SEQUENCE [LARGE SCALE GENOMIC DNA]</scope>
    <source>
        <strain evidence="3">ATCC 27775 / DSM 1100 / LMG 10767 / O</strain>
    </source>
</reference>
<keyword evidence="1" id="KW-0472">Membrane</keyword>
<dbReference type="RefSeq" id="WP_013763512.1">
    <property type="nucleotide sequence ID" value="NC_015510.1"/>
</dbReference>
<keyword evidence="1" id="KW-0812">Transmembrane</keyword>
<evidence type="ECO:0000256" key="1">
    <source>
        <dbReference type="SAM" id="Phobius"/>
    </source>
</evidence>